<evidence type="ECO:0000313" key="3">
    <source>
        <dbReference type="Proteomes" id="UP000052946"/>
    </source>
</evidence>
<feature type="domain" description="N-acetyltransferase" evidence="1">
    <location>
        <begin position="2"/>
        <end position="156"/>
    </location>
</feature>
<proteinExistence type="predicted"/>
<sequence length="164" mass="18980">MLTFEAVDVMKHQAKVIAFRKDSFRVSFGDTSGFGDEEDYLRWLEEKKHAFPAGFMLVRENDAYIGQLELSIKEYNGESIGYIHLLYLVPEKRGQGKGLELYQYAKQFFLRYNVASYELRVSPSNTAAVNFYRKSGMEPIKTELDGKVIRMRGMLSHDRDTDLV</sequence>
<evidence type="ECO:0000313" key="2">
    <source>
        <dbReference type="EMBL" id="GAQ17915.1"/>
    </source>
</evidence>
<dbReference type="SUPFAM" id="SSF55729">
    <property type="entry name" value="Acyl-CoA N-acyltransferases (Nat)"/>
    <property type="match status" value="1"/>
</dbReference>
<dbReference type="PROSITE" id="PS51186">
    <property type="entry name" value="GNAT"/>
    <property type="match status" value="1"/>
</dbReference>
<organism evidence="2 3">
    <name type="scientific">Oceanobacillus picturae</name>
    <dbReference type="NCBI Taxonomy" id="171693"/>
    <lineage>
        <taxon>Bacteria</taxon>
        <taxon>Bacillati</taxon>
        <taxon>Bacillota</taxon>
        <taxon>Bacilli</taxon>
        <taxon>Bacillales</taxon>
        <taxon>Bacillaceae</taxon>
        <taxon>Oceanobacillus</taxon>
    </lineage>
</organism>
<dbReference type="InterPro" id="IPR016181">
    <property type="entry name" value="Acyl_CoA_acyltransferase"/>
</dbReference>
<dbReference type="EMBL" id="BBXV01000023">
    <property type="protein sequence ID" value="GAQ17915.1"/>
    <property type="molecule type" value="Genomic_DNA"/>
</dbReference>
<evidence type="ECO:0000259" key="1">
    <source>
        <dbReference type="PROSITE" id="PS51186"/>
    </source>
</evidence>
<dbReference type="Gene3D" id="3.40.630.30">
    <property type="match status" value="1"/>
</dbReference>
<accession>A0A0U9H6A4</accession>
<gene>
    <name evidence="2" type="ORF">OPHB3_1852</name>
</gene>
<dbReference type="Proteomes" id="UP000052946">
    <property type="component" value="Unassembled WGS sequence"/>
</dbReference>
<dbReference type="AlphaFoldDB" id="A0A0U9H6A4"/>
<reference evidence="2 3" key="2">
    <citation type="journal article" date="2016" name="Genome Announc.">
        <title>Draft Genome Sequence of Oceanobacillus picturae Heshi-B3, Isolated from Fermented Rice Bran in a Traditional Japanese Seafood Dish.</title>
        <authorList>
            <person name="Akuzawa S."/>
            <person name="Nagaoka J."/>
            <person name="Kanekatsu M."/>
            <person name="Kanesaki Y."/>
            <person name="Suzuki T."/>
        </authorList>
    </citation>
    <scope>NUCLEOTIDE SEQUENCE [LARGE SCALE GENOMIC DNA]</scope>
    <source>
        <strain evidence="2 3">Heshi-B3</strain>
    </source>
</reference>
<comment type="caution">
    <text evidence="2">The sequence shown here is derived from an EMBL/GenBank/DDBJ whole genome shotgun (WGS) entry which is preliminary data.</text>
</comment>
<dbReference type="OrthoDB" id="185406at2"/>
<dbReference type="Pfam" id="PF00583">
    <property type="entry name" value="Acetyltransf_1"/>
    <property type="match status" value="1"/>
</dbReference>
<keyword evidence="2" id="KW-0808">Transferase</keyword>
<name>A0A0U9H6A4_9BACI</name>
<reference evidence="3" key="1">
    <citation type="submission" date="2015-07" db="EMBL/GenBank/DDBJ databases">
        <title>Draft Genome Sequence of Oceanobacillus picturae Heshi-B3 that Was Isolated from Fermented Rice Bran with Aging Salted Mackerel, Which Was Named Heshiko as Traditional Fermented Seafood in Japan.</title>
        <authorList>
            <person name="Akuzawa S."/>
            <person name="Nakagawa J."/>
            <person name="Kanekatsu T."/>
            <person name="Kanesaki Y."/>
            <person name="Suzuki T."/>
        </authorList>
    </citation>
    <scope>NUCLEOTIDE SEQUENCE [LARGE SCALE GENOMIC DNA]</scope>
    <source>
        <strain evidence="3">Heshi-B3</strain>
    </source>
</reference>
<dbReference type="RefSeq" id="WP_058950116.1">
    <property type="nucleotide sequence ID" value="NZ_BBXV01000023.1"/>
</dbReference>
<dbReference type="InterPro" id="IPR000182">
    <property type="entry name" value="GNAT_dom"/>
</dbReference>
<protein>
    <submittedName>
        <fullName evidence="2">Ribosomal-protein-alanine acetyltransferase</fullName>
    </submittedName>
</protein>
<dbReference type="CDD" id="cd04301">
    <property type="entry name" value="NAT_SF"/>
    <property type="match status" value="1"/>
</dbReference>
<dbReference type="GO" id="GO:0016747">
    <property type="term" value="F:acyltransferase activity, transferring groups other than amino-acyl groups"/>
    <property type="evidence" value="ECO:0007669"/>
    <property type="project" value="InterPro"/>
</dbReference>